<feature type="compositionally biased region" description="Polar residues" evidence="1">
    <location>
        <begin position="237"/>
        <end position="262"/>
    </location>
</feature>
<name>A0AA36M3W0_CYLNA</name>
<protein>
    <submittedName>
        <fullName evidence="3">Uncharacterized protein</fullName>
    </submittedName>
</protein>
<keyword evidence="2" id="KW-1133">Transmembrane helix</keyword>
<dbReference type="EMBL" id="CATQJL010000223">
    <property type="protein sequence ID" value="CAJ0596930.1"/>
    <property type="molecule type" value="Genomic_DNA"/>
</dbReference>
<reference evidence="3" key="1">
    <citation type="submission" date="2023-07" db="EMBL/GenBank/DDBJ databases">
        <authorList>
            <consortium name="CYATHOMIX"/>
        </authorList>
    </citation>
    <scope>NUCLEOTIDE SEQUENCE</scope>
    <source>
        <strain evidence="3">N/A</strain>
    </source>
</reference>
<evidence type="ECO:0000313" key="3">
    <source>
        <dbReference type="EMBL" id="CAJ0596930.1"/>
    </source>
</evidence>
<evidence type="ECO:0000256" key="1">
    <source>
        <dbReference type="SAM" id="MobiDB-lite"/>
    </source>
</evidence>
<feature type="compositionally biased region" description="Polar residues" evidence="1">
    <location>
        <begin position="277"/>
        <end position="286"/>
    </location>
</feature>
<keyword evidence="2" id="KW-0812">Transmembrane</keyword>
<keyword evidence="2" id="KW-0472">Membrane</keyword>
<sequence length="326" mass="34874">MLLLLVLPILVNADTKTLALIESFNLKTTGDPGITCPAVQQVYIESGTAPFLCTGDIKDAAKGMSIGIQAKPLTREGTAAITWLIVTAVGNLTSTMEVNDHMEEQQSATMQIDFTPTAQPVTTSIPPNSTKVTTAHPPTTVAHLTTVATTEAHQTTVQTNEAAGPPAKLEATPSKVTVTVNYIQFQTGVVQEVNKNTAAVVFAVLEGLILGAILIVFIMRRRAQAQLRAAMYPNPPDYQSNTNTNTAQYGNGMGYQNSQIPSYRNADPPMRLDSLPPRTQQPTASPTLMPVTTPPAASHITPAPLNYWPDEPGQGQPVKNIMDSDM</sequence>
<proteinExistence type="predicted"/>
<dbReference type="Proteomes" id="UP001176961">
    <property type="component" value="Unassembled WGS sequence"/>
</dbReference>
<comment type="caution">
    <text evidence="3">The sequence shown here is derived from an EMBL/GenBank/DDBJ whole genome shotgun (WGS) entry which is preliminary data.</text>
</comment>
<organism evidence="3 4">
    <name type="scientific">Cylicocyclus nassatus</name>
    <name type="common">Nematode worm</name>
    <dbReference type="NCBI Taxonomy" id="53992"/>
    <lineage>
        <taxon>Eukaryota</taxon>
        <taxon>Metazoa</taxon>
        <taxon>Ecdysozoa</taxon>
        <taxon>Nematoda</taxon>
        <taxon>Chromadorea</taxon>
        <taxon>Rhabditida</taxon>
        <taxon>Rhabditina</taxon>
        <taxon>Rhabditomorpha</taxon>
        <taxon>Strongyloidea</taxon>
        <taxon>Strongylidae</taxon>
        <taxon>Cylicocyclus</taxon>
    </lineage>
</organism>
<evidence type="ECO:0000256" key="2">
    <source>
        <dbReference type="SAM" id="Phobius"/>
    </source>
</evidence>
<dbReference type="AlphaFoldDB" id="A0AA36M3W0"/>
<feature type="transmembrane region" description="Helical" evidence="2">
    <location>
        <begin position="198"/>
        <end position="218"/>
    </location>
</feature>
<accession>A0AA36M3W0</accession>
<keyword evidence="4" id="KW-1185">Reference proteome</keyword>
<feature type="region of interest" description="Disordered" evidence="1">
    <location>
        <begin position="236"/>
        <end position="293"/>
    </location>
</feature>
<gene>
    <name evidence="3" type="ORF">CYNAS_LOCUS8913</name>
</gene>
<evidence type="ECO:0000313" key="4">
    <source>
        <dbReference type="Proteomes" id="UP001176961"/>
    </source>
</evidence>
<feature type="region of interest" description="Disordered" evidence="1">
    <location>
        <begin position="305"/>
        <end position="326"/>
    </location>
</feature>